<evidence type="ECO:0000313" key="3">
    <source>
        <dbReference type="EMBL" id="MDM4017003.1"/>
    </source>
</evidence>
<sequence>MSSTTTHRQVTLPDKAFYSFLSLGIRVVHALLIACLPGTRLLSEEPTSEPVVRTGIEVLKRDNFRGLRGQRVGLISNHTGVDWQGNPTAVLLHESSDVALTTLFSPEHGFRGVLDQSDIGDAKDDATGLRIYSLYGQTRKPTTEMLSNVDTIVFDIQDIGARFYTYISTMGEAMKAADQSGKRFVVLDRPNPINGVDVAGPMLDPGDESFVGFHHLPIRHGMTIGELAKMFRSELGLSLDLEIVHCEGWRREMTFDQTGLVWINPSPNMRSLTQALLYPGVGMLETSNLSVGRGTDTPFEVIGASWIDPIEWAKEMRSEQIPGVTVVPIQFTPDSSRYRDEVCGGINLVISNRAKFDPLHLGVALAVTLQRLYPDQWQAEKAMRLLGNRATMNAIVGGQSVSEVMRVTNQNVDQFRQRRSQFLLY</sequence>
<evidence type="ECO:0000259" key="1">
    <source>
        <dbReference type="Pfam" id="PF07075"/>
    </source>
</evidence>
<dbReference type="InterPro" id="IPR048502">
    <property type="entry name" value="NamZ_N"/>
</dbReference>
<comment type="caution">
    <text evidence="3">The sequence shown here is derived from an EMBL/GenBank/DDBJ whole genome shotgun (WGS) entry which is preliminary data.</text>
</comment>
<name>A0ABT7PL02_9BACT</name>
<dbReference type="Pfam" id="PF07075">
    <property type="entry name" value="NamZ_N"/>
    <property type="match status" value="1"/>
</dbReference>
<dbReference type="InterPro" id="IPR048503">
    <property type="entry name" value="NamZ_C"/>
</dbReference>
<reference evidence="3 4" key="1">
    <citation type="submission" date="2023-06" db="EMBL/GenBank/DDBJ databases">
        <title>Roseiconus lacunae JC819 isolated from Gulf of Mannar region, Tamil Nadu.</title>
        <authorList>
            <person name="Pk S."/>
            <person name="Ch S."/>
            <person name="Ch V.R."/>
        </authorList>
    </citation>
    <scope>NUCLEOTIDE SEQUENCE [LARGE SCALE GENOMIC DNA]</scope>
    <source>
        <strain evidence="3 4">JC819</strain>
    </source>
</reference>
<dbReference type="PANTHER" id="PTHR42915:SF1">
    <property type="entry name" value="PEPTIDOGLYCAN BETA-N-ACETYLMURAMIDASE NAMZ"/>
    <property type="match status" value="1"/>
</dbReference>
<feature type="domain" description="Peptidoglycan beta-N-acetylmuramidase NamZ C-terminal" evidence="2">
    <location>
        <begin position="276"/>
        <end position="425"/>
    </location>
</feature>
<gene>
    <name evidence="3" type="ORF">QTN89_16260</name>
</gene>
<dbReference type="Gene3D" id="3.40.50.12170">
    <property type="entry name" value="Uncharacterised protein PF07075, DUF1343"/>
    <property type="match status" value="1"/>
</dbReference>
<organism evidence="3 4">
    <name type="scientific">Roseiconus lacunae</name>
    <dbReference type="NCBI Taxonomy" id="2605694"/>
    <lineage>
        <taxon>Bacteria</taxon>
        <taxon>Pseudomonadati</taxon>
        <taxon>Planctomycetota</taxon>
        <taxon>Planctomycetia</taxon>
        <taxon>Pirellulales</taxon>
        <taxon>Pirellulaceae</taxon>
        <taxon>Roseiconus</taxon>
    </lineage>
</organism>
<dbReference type="InterPro" id="IPR008302">
    <property type="entry name" value="NamZ"/>
</dbReference>
<evidence type="ECO:0000313" key="4">
    <source>
        <dbReference type="Proteomes" id="UP001239462"/>
    </source>
</evidence>
<evidence type="ECO:0000259" key="2">
    <source>
        <dbReference type="Pfam" id="PF20732"/>
    </source>
</evidence>
<accession>A0ABT7PL02</accession>
<dbReference type="EMBL" id="JASZZN010000011">
    <property type="protein sequence ID" value="MDM4017003.1"/>
    <property type="molecule type" value="Genomic_DNA"/>
</dbReference>
<protein>
    <submittedName>
        <fullName evidence="3">DUF1343 domain-containing protein</fullName>
    </submittedName>
</protein>
<dbReference type="Pfam" id="PF20732">
    <property type="entry name" value="NamZ_C"/>
    <property type="match status" value="1"/>
</dbReference>
<proteinExistence type="predicted"/>
<dbReference type="PIRSF" id="PIRSF016719">
    <property type="entry name" value="UCP016719"/>
    <property type="match status" value="1"/>
</dbReference>
<feature type="domain" description="Peptidoglycan beta-N-acetylmuramidase NamZ N-terminal" evidence="1">
    <location>
        <begin position="72"/>
        <end position="272"/>
    </location>
</feature>
<keyword evidence="4" id="KW-1185">Reference proteome</keyword>
<dbReference type="RefSeq" id="WP_289164544.1">
    <property type="nucleotide sequence ID" value="NZ_JASZZN010000011.1"/>
</dbReference>
<dbReference type="PANTHER" id="PTHR42915">
    <property type="entry name" value="HYPOTHETICAL 460 KDA PROTEIN IN FEUA-SIGW INTERGENIC REGION [PRECURSOR]"/>
    <property type="match status" value="1"/>
</dbReference>
<dbReference type="Gene3D" id="3.90.1150.140">
    <property type="match status" value="1"/>
</dbReference>
<dbReference type="Proteomes" id="UP001239462">
    <property type="component" value="Unassembled WGS sequence"/>
</dbReference>